<accession>A0A512NPN8</accession>
<name>A0A512NPN8_9HYPH</name>
<dbReference type="Pfam" id="PF19588">
    <property type="entry name" value="SxtJ"/>
    <property type="match status" value="1"/>
</dbReference>
<evidence type="ECO:0000313" key="3">
    <source>
        <dbReference type="Proteomes" id="UP000321058"/>
    </source>
</evidence>
<keyword evidence="1" id="KW-0472">Membrane</keyword>
<dbReference type="EMBL" id="BKAJ01000189">
    <property type="protein sequence ID" value="GEP60909.1"/>
    <property type="molecule type" value="Genomic_DNA"/>
</dbReference>
<keyword evidence="3" id="KW-1185">Reference proteome</keyword>
<comment type="caution">
    <text evidence="2">The sequence shown here is derived from an EMBL/GenBank/DDBJ whole genome shotgun (WGS) entry which is preliminary data.</text>
</comment>
<feature type="transmembrane region" description="Helical" evidence="1">
    <location>
        <begin position="23"/>
        <end position="42"/>
    </location>
</feature>
<dbReference type="InterPro" id="IPR045781">
    <property type="entry name" value="SxtJ"/>
</dbReference>
<gene>
    <name evidence="2" type="ORF">RSO01_80750</name>
</gene>
<sequence length="143" mass="16253">MATSQLHEDYSREEEVKAGTDRGFGLVFAGFFAILAVLSLWHGSKNWHYTLPVAAAFLLVALVYPRVLAPLNRLWLKFGLLLYKVMNPLVLGLLFFVTIMPIGLVMRAFGKDFLRLKRDPDAKSYWIDRTPPGPPPQSMKNQF</sequence>
<keyword evidence="1" id="KW-1133">Transmembrane helix</keyword>
<dbReference type="RefSeq" id="WP_147156238.1">
    <property type="nucleotide sequence ID" value="NZ_BKAJ01000189.1"/>
</dbReference>
<evidence type="ECO:0000256" key="1">
    <source>
        <dbReference type="SAM" id="Phobius"/>
    </source>
</evidence>
<keyword evidence="1" id="KW-0812">Transmembrane</keyword>
<reference evidence="2 3" key="1">
    <citation type="submission" date="2019-07" db="EMBL/GenBank/DDBJ databases">
        <title>Whole genome shotgun sequence of Reyranella soli NBRC 108950.</title>
        <authorList>
            <person name="Hosoyama A."/>
            <person name="Uohara A."/>
            <person name="Ohji S."/>
            <person name="Ichikawa N."/>
        </authorList>
    </citation>
    <scope>NUCLEOTIDE SEQUENCE [LARGE SCALE GENOMIC DNA]</scope>
    <source>
        <strain evidence="2 3">NBRC 108950</strain>
    </source>
</reference>
<proteinExistence type="predicted"/>
<feature type="transmembrane region" description="Helical" evidence="1">
    <location>
        <begin position="89"/>
        <end position="109"/>
    </location>
</feature>
<protein>
    <recommendedName>
        <fullName evidence="4">SxtJ</fullName>
    </recommendedName>
</protein>
<feature type="transmembrane region" description="Helical" evidence="1">
    <location>
        <begin position="49"/>
        <end position="69"/>
    </location>
</feature>
<dbReference type="AlphaFoldDB" id="A0A512NPN8"/>
<dbReference type="OrthoDB" id="7375605at2"/>
<dbReference type="Proteomes" id="UP000321058">
    <property type="component" value="Unassembled WGS sequence"/>
</dbReference>
<evidence type="ECO:0000313" key="2">
    <source>
        <dbReference type="EMBL" id="GEP60909.1"/>
    </source>
</evidence>
<organism evidence="2 3">
    <name type="scientific">Reyranella soli</name>
    <dbReference type="NCBI Taxonomy" id="1230389"/>
    <lineage>
        <taxon>Bacteria</taxon>
        <taxon>Pseudomonadati</taxon>
        <taxon>Pseudomonadota</taxon>
        <taxon>Alphaproteobacteria</taxon>
        <taxon>Hyphomicrobiales</taxon>
        <taxon>Reyranellaceae</taxon>
        <taxon>Reyranella</taxon>
    </lineage>
</organism>
<evidence type="ECO:0008006" key="4">
    <source>
        <dbReference type="Google" id="ProtNLM"/>
    </source>
</evidence>